<dbReference type="VEuPathDB" id="ToxoDB:EMH_0093690"/>
<organism evidence="2 3">
    <name type="scientific">Eimeria mitis</name>
    <dbReference type="NCBI Taxonomy" id="44415"/>
    <lineage>
        <taxon>Eukaryota</taxon>
        <taxon>Sar</taxon>
        <taxon>Alveolata</taxon>
        <taxon>Apicomplexa</taxon>
        <taxon>Conoidasida</taxon>
        <taxon>Coccidia</taxon>
        <taxon>Eucoccidiorida</taxon>
        <taxon>Eimeriorina</taxon>
        <taxon>Eimeriidae</taxon>
        <taxon>Eimeria</taxon>
    </lineage>
</organism>
<reference evidence="2" key="1">
    <citation type="submission" date="2013-10" db="EMBL/GenBank/DDBJ databases">
        <title>Genomic analysis of the causative agents of coccidiosis in chickens.</title>
        <authorList>
            <person name="Reid A.J."/>
            <person name="Blake D."/>
            <person name="Billington K."/>
            <person name="Browne H."/>
            <person name="Dunn M."/>
            <person name="Hung S."/>
            <person name="Kawahara F."/>
            <person name="Miranda-Saavedra D."/>
            <person name="Mourier T."/>
            <person name="Nagra H."/>
            <person name="Otto T.D."/>
            <person name="Rawlings N."/>
            <person name="Sanchez A."/>
            <person name="Sanders M."/>
            <person name="Subramaniam C."/>
            <person name="Tay Y."/>
            <person name="Dear P."/>
            <person name="Doerig C."/>
            <person name="Gruber A."/>
            <person name="Parkinson J."/>
            <person name="Shirley M."/>
            <person name="Wan K.L."/>
            <person name="Berriman M."/>
            <person name="Tomley F."/>
            <person name="Pain A."/>
        </authorList>
    </citation>
    <scope>NUCLEOTIDE SEQUENCE [LARGE SCALE GENOMIC DNA]</scope>
    <source>
        <strain evidence="2">Houghton</strain>
    </source>
</reference>
<reference evidence="2" key="2">
    <citation type="submission" date="2013-10" db="EMBL/GenBank/DDBJ databases">
        <authorList>
            <person name="Aslett M."/>
        </authorList>
    </citation>
    <scope>NUCLEOTIDE SEQUENCE [LARGE SCALE GENOMIC DNA]</scope>
    <source>
        <strain evidence="2">Houghton</strain>
    </source>
</reference>
<dbReference type="AlphaFoldDB" id="U6KA64"/>
<dbReference type="Proteomes" id="UP000030744">
    <property type="component" value="Unassembled WGS sequence"/>
</dbReference>
<name>U6KA64_9EIME</name>
<keyword evidence="3" id="KW-1185">Reference proteome</keyword>
<evidence type="ECO:0000313" key="3">
    <source>
        <dbReference type="Proteomes" id="UP000030744"/>
    </source>
</evidence>
<protein>
    <submittedName>
        <fullName evidence="2">Uncharacterized protein</fullName>
    </submittedName>
</protein>
<proteinExistence type="predicted"/>
<feature type="region of interest" description="Disordered" evidence="1">
    <location>
        <begin position="15"/>
        <end position="71"/>
    </location>
</feature>
<evidence type="ECO:0000313" key="2">
    <source>
        <dbReference type="EMBL" id="CDJ34905.1"/>
    </source>
</evidence>
<sequence length="128" mass="14329">MPFEYCEFSGAACSKQGDAKAEDPNTQASALQQKEHEEQLSNELEEKAAISDAKRGAGKKDGAKPKVVTVQKQTKRRGKCATNIWGLEHFGAFTIIPSREAAKYVSSIAEEYEEEIIFLRLQMKRKTF</sequence>
<accession>U6KA64</accession>
<feature type="compositionally biased region" description="Basic and acidic residues" evidence="1">
    <location>
        <begin position="33"/>
        <end position="64"/>
    </location>
</feature>
<dbReference type="RefSeq" id="XP_013357467.1">
    <property type="nucleotide sequence ID" value="XM_013502013.1"/>
</dbReference>
<evidence type="ECO:0000256" key="1">
    <source>
        <dbReference type="SAM" id="MobiDB-lite"/>
    </source>
</evidence>
<dbReference type="EMBL" id="HG687369">
    <property type="protein sequence ID" value="CDJ34905.1"/>
    <property type="molecule type" value="Genomic_DNA"/>
</dbReference>
<gene>
    <name evidence="2" type="ORF">EMH_0093690</name>
</gene>
<dbReference type="GeneID" id="25383518"/>